<keyword evidence="1" id="KW-0560">Oxidoreductase</keyword>
<dbReference type="Gene3D" id="3.90.180.10">
    <property type="entry name" value="Medium-chain alcohol dehydrogenases, catalytic domain"/>
    <property type="match status" value="1"/>
</dbReference>
<organism evidence="4 5">
    <name type="scientific">Micromonospora zingiberis</name>
    <dbReference type="NCBI Taxonomy" id="2053011"/>
    <lineage>
        <taxon>Bacteria</taxon>
        <taxon>Bacillati</taxon>
        <taxon>Actinomycetota</taxon>
        <taxon>Actinomycetes</taxon>
        <taxon>Micromonosporales</taxon>
        <taxon>Micromonosporaceae</taxon>
        <taxon>Micromonospora</taxon>
    </lineage>
</organism>
<dbReference type="Gene3D" id="3.40.50.720">
    <property type="entry name" value="NAD(P)-binding Rossmann-like Domain"/>
    <property type="match status" value="1"/>
</dbReference>
<dbReference type="OrthoDB" id="9797931at2"/>
<dbReference type="InterPro" id="IPR036291">
    <property type="entry name" value="NAD(P)-bd_dom_sf"/>
</dbReference>
<dbReference type="Pfam" id="PF00107">
    <property type="entry name" value="ADH_zinc_N"/>
    <property type="match status" value="1"/>
</dbReference>
<evidence type="ECO:0000259" key="2">
    <source>
        <dbReference type="Pfam" id="PF00107"/>
    </source>
</evidence>
<dbReference type="SUPFAM" id="SSF50129">
    <property type="entry name" value="GroES-like"/>
    <property type="match status" value="1"/>
</dbReference>
<keyword evidence="5" id="KW-1185">Reference proteome</keyword>
<evidence type="ECO:0000313" key="5">
    <source>
        <dbReference type="Proteomes" id="UP000292274"/>
    </source>
</evidence>
<dbReference type="SUPFAM" id="SSF51735">
    <property type="entry name" value="NAD(P)-binding Rossmann-fold domains"/>
    <property type="match status" value="1"/>
</dbReference>
<protein>
    <submittedName>
        <fullName evidence="4">Alcohol dehydrogenase</fullName>
    </submittedName>
</protein>
<dbReference type="GO" id="GO:0016491">
    <property type="term" value="F:oxidoreductase activity"/>
    <property type="evidence" value="ECO:0007669"/>
    <property type="project" value="UniProtKB-KW"/>
</dbReference>
<name>A0A4R0G0H9_9ACTN</name>
<dbReference type="InterPro" id="IPR013149">
    <property type="entry name" value="ADH-like_C"/>
</dbReference>
<feature type="domain" description="Alcohol dehydrogenase-like N-terminal" evidence="3">
    <location>
        <begin position="24"/>
        <end position="139"/>
    </location>
</feature>
<proteinExistence type="predicted"/>
<feature type="domain" description="Alcohol dehydrogenase-like C-terminal" evidence="2">
    <location>
        <begin position="180"/>
        <end position="304"/>
    </location>
</feature>
<gene>
    <name evidence="4" type="ORF">E0H26_28320</name>
</gene>
<evidence type="ECO:0000259" key="3">
    <source>
        <dbReference type="Pfam" id="PF08240"/>
    </source>
</evidence>
<accession>A0A4R0G0H9</accession>
<dbReference type="PANTHER" id="PTHR43189:SF1">
    <property type="entry name" value="ZINC-TYPE ALCOHOL DEHYDROGENASE-LIKE PROTEIN C1198.01"/>
    <property type="match status" value="1"/>
</dbReference>
<dbReference type="PANTHER" id="PTHR43189">
    <property type="entry name" value="ZINC-TYPE ALCOHOL DEHYDROGENASE-LIKE PROTEIN C1198.01-RELATED"/>
    <property type="match status" value="1"/>
</dbReference>
<dbReference type="InterPro" id="IPR013154">
    <property type="entry name" value="ADH-like_N"/>
</dbReference>
<dbReference type="EMBL" id="SJJR01000036">
    <property type="protein sequence ID" value="TCB88749.1"/>
    <property type="molecule type" value="Genomic_DNA"/>
</dbReference>
<dbReference type="Pfam" id="PF08240">
    <property type="entry name" value="ADH_N"/>
    <property type="match status" value="1"/>
</dbReference>
<dbReference type="InterPro" id="IPR011032">
    <property type="entry name" value="GroES-like_sf"/>
</dbReference>
<evidence type="ECO:0000256" key="1">
    <source>
        <dbReference type="ARBA" id="ARBA00023002"/>
    </source>
</evidence>
<dbReference type="Proteomes" id="UP000292274">
    <property type="component" value="Unassembled WGS sequence"/>
</dbReference>
<dbReference type="AlphaFoldDB" id="A0A4R0G0H9"/>
<comment type="caution">
    <text evidence="4">The sequence shown here is derived from an EMBL/GenBank/DDBJ whole genome shotgun (WGS) entry which is preliminary data.</text>
</comment>
<sequence>MRASVLRNGSMIYRDDVEDLVPAKGQVLVNVLACGVCGGDLHFAEHSAQLVELAGQLRGAPTLTDGLDLSLDVFMGHEFVGEVIAAGPDTDAPAPGSVVTSMPALLTSQGMAPRLYSNTTPGGYAEKMLLSAPLLVPVPNGLDPRLAALTEPMAVGLHAVNKAGIDPGTGAIVIGCGPAGISIIASLKALGAGPIIASDFSPARRRLAMLMGADNVVDPATESVFDAGDRIGTDALVVFEAVGIPKILNEIVRETPMGTRIVVVGGVMEPDVLVPYFGIAKEASFQFVQAYSPAEFTESLRRIADGEVDVEPMITGEVGLEDVGLAFNQLRNPERHCKILVRPGLTTNPTPTL</sequence>
<dbReference type="CDD" id="cd08262">
    <property type="entry name" value="Zn_ADH8"/>
    <property type="match status" value="1"/>
</dbReference>
<reference evidence="4 5" key="1">
    <citation type="submission" date="2019-02" db="EMBL/GenBank/DDBJ databases">
        <title>Jishengella sp. nov., isolated from a root of Zingiber montanum.</title>
        <authorList>
            <person name="Kuncharoen N."/>
            <person name="Kudo T."/>
            <person name="Masahiro Y."/>
            <person name="Ohkuma M."/>
            <person name="Tanasupawat S."/>
        </authorList>
    </citation>
    <scope>NUCLEOTIDE SEQUENCE [LARGE SCALE GENOMIC DNA]</scope>
    <source>
        <strain evidence="4 5">PLAI 1-1</strain>
    </source>
</reference>
<evidence type="ECO:0000313" key="4">
    <source>
        <dbReference type="EMBL" id="TCB88749.1"/>
    </source>
</evidence>